<dbReference type="Pfam" id="PF05065">
    <property type="entry name" value="Phage_capsid"/>
    <property type="match status" value="1"/>
</dbReference>
<evidence type="ECO:0000259" key="2">
    <source>
        <dbReference type="Pfam" id="PF05065"/>
    </source>
</evidence>
<comment type="subcellular location">
    <subcellularLocation>
        <location evidence="1">Virion</location>
    </subcellularLocation>
</comment>
<dbReference type="Gene3D" id="3.30.2400.10">
    <property type="entry name" value="Major capsid protein gp5"/>
    <property type="match status" value="1"/>
</dbReference>
<evidence type="ECO:0000256" key="1">
    <source>
        <dbReference type="ARBA" id="ARBA00004328"/>
    </source>
</evidence>
<dbReference type="InterPro" id="IPR024455">
    <property type="entry name" value="Phage_capsid"/>
</dbReference>
<feature type="domain" description="Phage capsid-like C-terminal" evidence="2">
    <location>
        <begin position="13"/>
        <end position="280"/>
    </location>
</feature>
<dbReference type="NCBIfam" id="TIGR01554">
    <property type="entry name" value="major_cap_HK97"/>
    <property type="match status" value="1"/>
</dbReference>
<dbReference type="EMBL" id="CP063212">
    <property type="protein sequence ID" value="QOR47503.1"/>
    <property type="molecule type" value="Genomic_DNA"/>
</dbReference>
<dbReference type="AlphaFoldDB" id="A0A7M1R042"/>
<sequence length="298" mass="32476">MALISTTSVKEFLPHNVADGMIKETQSLSTVARLSGREPMKFGNVDYIMFSERPRAEFVEEGADKASSNAVFKTVTAKPHKAQVTLRFNEEVLWADEDYQLGVLRELGTAGGEALSRALDLGIYHAINPLTGQKAAGIDGQIALTDHSVELGVGDVDAALRTAAGNVITANFDVNGVAIDPSLTFKLAELKDKDGRQRYPQLGLGANIDSFMGLSFAQGTTVSGRPEIQEDSKIRAIVGDFRNGVRWGIQRQIPLEVIRFGDPDGSGDLKRKNQVALRLEIVYGWYAHKERFAVVKEG</sequence>
<dbReference type="RefSeq" id="WP_197552744.1">
    <property type="nucleotide sequence ID" value="NZ_CP063212.1"/>
</dbReference>
<dbReference type="Gene3D" id="3.30.2320.10">
    <property type="entry name" value="hypothetical protein PF0899 domain"/>
    <property type="match status" value="1"/>
</dbReference>
<dbReference type="SUPFAM" id="SSF56563">
    <property type="entry name" value="Major capsid protein gp5"/>
    <property type="match status" value="1"/>
</dbReference>
<evidence type="ECO:0000313" key="4">
    <source>
        <dbReference type="Proteomes" id="UP000594961"/>
    </source>
</evidence>
<name>A0A7M1R042_9ACTO</name>
<dbReference type="InterPro" id="IPR054612">
    <property type="entry name" value="Phage_capsid-like_C"/>
</dbReference>
<reference evidence="3 4" key="1">
    <citation type="submission" date="2020-10" db="EMBL/GenBank/DDBJ databases">
        <title>Trueperella pecoris sp. nov. isolated from bovine and porcine specimens.</title>
        <authorList>
            <person name="Schoenecker L."/>
            <person name="Schnydrig P."/>
            <person name="Brodard I."/>
            <person name="Thomann A."/>
            <person name="Hemphill A."/>
            <person name="Rodriguez-Campos S."/>
            <person name="Perreten V."/>
            <person name="Jores J."/>
            <person name="Kittl S."/>
        </authorList>
    </citation>
    <scope>NUCLEOTIDE SEQUENCE [LARGE SCALE GENOMIC DNA]</scope>
    <source>
        <strain evidence="3 4">19OD0592</strain>
    </source>
</reference>
<accession>A0A7M1R042</accession>
<gene>
    <name evidence="3" type="ORF">INS90_09685</name>
</gene>
<dbReference type="Proteomes" id="UP000594961">
    <property type="component" value="Chromosome"/>
</dbReference>
<evidence type="ECO:0000313" key="3">
    <source>
        <dbReference type="EMBL" id="QOR47503.1"/>
    </source>
</evidence>
<protein>
    <submittedName>
        <fullName evidence="3">Phage major capsid protein</fullName>
    </submittedName>
</protein>
<organism evidence="3 4">
    <name type="scientific">Trueperella pecoris</name>
    <dbReference type="NCBI Taxonomy" id="2733571"/>
    <lineage>
        <taxon>Bacteria</taxon>
        <taxon>Bacillati</taxon>
        <taxon>Actinomycetota</taxon>
        <taxon>Actinomycetes</taxon>
        <taxon>Actinomycetales</taxon>
        <taxon>Actinomycetaceae</taxon>
        <taxon>Trueperella</taxon>
    </lineage>
</organism>
<proteinExistence type="predicted"/>